<gene>
    <name evidence="2" type="ORF">ACFQIC_13600</name>
</gene>
<dbReference type="Pfam" id="PF12679">
    <property type="entry name" value="ABC2_membrane_2"/>
    <property type="match status" value="1"/>
</dbReference>
<feature type="transmembrane region" description="Helical" evidence="1">
    <location>
        <begin position="20"/>
        <end position="39"/>
    </location>
</feature>
<dbReference type="EMBL" id="JBHSZV010000034">
    <property type="protein sequence ID" value="MFC7062873.1"/>
    <property type="molecule type" value="Genomic_DNA"/>
</dbReference>
<keyword evidence="1" id="KW-0812">Transmembrane</keyword>
<accession>A0ABW2ENE6</accession>
<dbReference type="Proteomes" id="UP001596410">
    <property type="component" value="Unassembled WGS sequence"/>
</dbReference>
<protein>
    <submittedName>
        <fullName evidence="2">ABC transporter permease</fullName>
    </submittedName>
</protein>
<feature type="transmembrane region" description="Helical" evidence="1">
    <location>
        <begin position="152"/>
        <end position="185"/>
    </location>
</feature>
<sequence length="318" mass="35790">MSNFIQLIKNEQMKMYSQIATWVMLIILAVFVIGFGAIMKVDGGMSDNSQPAGSDWREELQADNERMENEMAEESGFTSMNEEQMTMNEYRLDNDIAPGGYDAWNFVQENRSNIPIISLLTIIVAASIIANEYRWGTIKLLLIRPISRTKILAAKFVSVLIYSATMLLLLYVLSFITGAALFGFASLDQPYLFMQNGEVHQAPIFQHTVSQYLLSSVNLLMMTTFAFMISTVFKNSALAIGVAIFLMMSGNMIVGFFSDKEWAKFILFANTDLNQFFTGTPLIPDLTLGFSITVLIVYLILFLGLSWVFFTKRDVTNA</sequence>
<comment type="caution">
    <text evidence="2">The sequence shown here is derived from an EMBL/GenBank/DDBJ whole genome shotgun (WGS) entry which is preliminary data.</text>
</comment>
<feature type="transmembrane region" description="Helical" evidence="1">
    <location>
        <begin position="114"/>
        <end position="131"/>
    </location>
</feature>
<evidence type="ECO:0000313" key="3">
    <source>
        <dbReference type="Proteomes" id="UP001596410"/>
    </source>
</evidence>
<feature type="transmembrane region" description="Helical" evidence="1">
    <location>
        <begin position="212"/>
        <end position="230"/>
    </location>
</feature>
<evidence type="ECO:0000256" key="1">
    <source>
        <dbReference type="SAM" id="Phobius"/>
    </source>
</evidence>
<name>A0ABW2ENE6_9BACI</name>
<keyword evidence="1" id="KW-0472">Membrane</keyword>
<evidence type="ECO:0000313" key="2">
    <source>
        <dbReference type="EMBL" id="MFC7062873.1"/>
    </source>
</evidence>
<proteinExistence type="predicted"/>
<keyword evidence="3" id="KW-1185">Reference proteome</keyword>
<feature type="transmembrane region" description="Helical" evidence="1">
    <location>
        <begin position="288"/>
        <end position="310"/>
    </location>
</feature>
<dbReference type="RefSeq" id="WP_204709248.1">
    <property type="nucleotide sequence ID" value="NZ_JBHSZV010000034.1"/>
</dbReference>
<dbReference type="PANTHER" id="PTHR37305:SF1">
    <property type="entry name" value="MEMBRANE PROTEIN"/>
    <property type="match status" value="1"/>
</dbReference>
<reference evidence="3" key="1">
    <citation type="journal article" date="2019" name="Int. J. Syst. Evol. Microbiol.">
        <title>The Global Catalogue of Microorganisms (GCM) 10K type strain sequencing project: providing services to taxonomists for standard genome sequencing and annotation.</title>
        <authorList>
            <consortium name="The Broad Institute Genomics Platform"/>
            <consortium name="The Broad Institute Genome Sequencing Center for Infectious Disease"/>
            <person name="Wu L."/>
            <person name="Ma J."/>
        </authorList>
    </citation>
    <scope>NUCLEOTIDE SEQUENCE [LARGE SCALE GENOMIC DNA]</scope>
    <source>
        <strain evidence="3">CGMCC 4.1621</strain>
    </source>
</reference>
<keyword evidence="1" id="KW-1133">Transmembrane helix</keyword>
<organism evidence="2 3">
    <name type="scientific">Halobacillus seohaensis</name>
    <dbReference type="NCBI Taxonomy" id="447421"/>
    <lineage>
        <taxon>Bacteria</taxon>
        <taxon>Bacillati</taxon>
        <taxon>Bacillota</taxon>
        <taxon>Bacilli</taxon>
        <taxon>Bacillales</taxon>
        <taxon>Bacillaceae</taxon>
        <taxon>Halobacillus</taxon>
    </lineage>
</organism>
<dbReference type="PANTHER" id="PTHR37305">
    <property type="entry name" value="INTEGRAL MEMBRANE PROTEIN-RELATED"/>
    <property type="match status" value="1"/>
</dbReference>
<feature type="transmembrane region" description="Helical" evidence="1">
    <location>
        <begin position="237"/>
        <end position="257"/>
    </location>
</feature>